<gene>
    <name evidence="1" type="ORF">ASZ90_018726</name>
</gene>
<accession>A0A0W8E5I6</accession>
<organism evidence="1">
    <name type="scientific">hydrocarbon metagenome</name>
    <dbReference type="NCBI Taxonomy" id="938273"/>
    <lineage>
        <taxon>unclassified sequences</taxon>
        <taxon>metagenomes</taxon>
        <taxon>ecological metagenomes</taxon>
    </lineage>
</organism>
<proteinExistence type="predicted"/>
<name>A0A0W8E5I6_9ZZZZ</name>
<evidence type="ECO:0000313" key="1">
    <source>
        <dbReference type="EMBL" id="KUG03946.1"/>
    </source>
</evidence>
<comment type="caution">
    <text evidence="1">The sequence shown here is derived from an EMBL/GenBank/DDBJ whole genome shotgun (WGS) entry which is preliminary data.</text>
</comment>
<dbReference type="AlphaFoldDB" id="A0A0W8E5I6"/>
<protein>
    <submittedName>
        <fullName evidence="1">Uncharacterized protein</fullName>
    </submittedName>
</protein>
<reference evidence="1" key="1">
    <citation type="journal article" date="2015" name="Proc. Natl. Acad. Sci. U.S.A.">
        <title>Networks of energetic and metabolic interactions define dynamics in microbial communities.</title>
        <authorList>
            <person name="Embree M."/>
            <person name="Liu J.K."/>
            <person name="Al-Bassam M.M."/>
            <person name="Zengler K."/>
        </authorList>
    </citation>
    <scope>NUCLEOTIDE SEQUENCE</scope>
</reference>
<dbReference type="EMBL" id="LNQE01001865">
    <property type="protein sequence ID" value="KUG03946.1"/>
    <property type="molecule type" value="Genomic_DNA"/>
</dbReference>
<sequence>MGRILQYQEISMPFVSEKEPFFAAKLSGCQLQDQIQK</sequence>